<keyword evidence="3" id="KW-1185">Reference proteome</keyword>
<dbReference type="SUPFAM" id="SSF49464">
    <property type="entry name" value="Carboxypeptidase regulatory domain-like"/>
    <property type="match status" value="1"/>
</dbReference>
<proteinExistence type="predicted"/>
<evidence type="ECO:0000256" key="1">
    <source>
        <dbReference type="SAM" id="Phobius"/>
    </source>
</evidence>
<accession>A0ABQ1YS87</accession>
<sequence length="1060" mass="117967">MTVTLKRMMNKIIHYIGQAIIGVIMLCLLWGGDTLAQDKPATKPKPVNVSLKVTDENGNPIPNASVIVGEGQIHAETNATGDFDFEALPGDFVTVSSYGYSKSVSLVGDIVTNSVVELKKAKLFATSDDAVPLPFMSLPKRLATGSYVTLKTADLEKYPTNDLRNAFAGLVNGLEVVEHDGSPGLTAEEELGNFRITEKIGIATRGRNPIFIIDDIPTDITEMPIDPQEIESVTIIKDIVGKAMLGPRGADGIIYIKTKRGKVHERVMSVNAEQGVSVVDRFPGWASGREYAQLNNVARTNSALSPLYNENDIAEYGKNDPYNLYRSSVDFRRMMLKNSKPFTRVNLSSTGGNETVQYNAYLGYNGEGDIYNIGAKSDYNRVNVRSNIDIRINPLIKVKFDFFGGLTLRRSPNYGYNSNFSSDDGNTNTALDLVEFSSVINDITNTPPIAFPVYAAFGDNAVAPWYGVSSNYKTNPIGNLMHNGYYTETGRTGASNLTFDYDLKELVPGLKSTTYAGFNLFNSLRIGKAEDYIAYIATPGKTDGGQDTIRLSKVHDGVDMAGQAKLHDYYSQRFVIYESLSYEKSWNVHSIQAGLTYYIGKSSRNGIEEPQRQQNAVFNGVYSLKDRYVFQGVLNYAGTYSFDKGKRYALFPAAGFSWVISEEGFFSGLKGIDYLKIRAEAGMLGYESFLPPFYYLDRWAVNSTGSAFGPYSTGQWFGSNTDNSVYRTTPGRIGNPDLTWEKRKEFNIGIDGLFLKRRLSVEINYFNNLRDGIVSQLANTLPLVIGVSTARPWYNYNKIRYVGVETALQFTERLGDVRFSIGGNATVQTSKILKWDESNYRFGYQSRVGRPTDAFWGQTYLGKFATDAETGVVPQVYDDELKAGDLKYLDRNGDGIVDDNDQSQIGYGSPRLIYALNLKLAFRNLELTAIGNGRAFYQIPFTNKYFWNGWGDNNYSDFVKENVGGQYPRLTYYKVNNNFVASDFWLRDGGFFKIQNVELAYNVPVRVGNIIAARGIRVYVRGANVLTFSKIKNVDPESVNSGITSYPLFRTFSGGVKLTF</sequence>
<keyword evidence="1" id="KW-0812">Transmembrane</keyword>
<organism evidence="2 3">
    <name type="scientific">Dyadobacter endophyticus</name>
    <dbReference type="NCBI Taxonomy" id="1749036"/>
    <lineage>
        <taxon>Bacteria</taxon>
        <taxon>Pseudomonadati</taxon>
        <taxon>Bacteroidota</taxon>
        <taxon>Cytophagia</taxon>
        <taxon>Cytophagales</taxon>
        <taxon>Spirosomataceae</taxon>
        <taxon>Dyadobacter</taxon>
    </lineage>
</organism>
<evidence type="ECO:0000313" key="2">
    <source>
        <dbReference type="EMBL" id="GGH34653.1"/>
    </source>
</evidence>
<dbReference type="Proteomes" id="UP000600214">
    <property type="component" value="Unassembled WGS sequence"/>
</dbReference>
<dbReference type="NCBIfam" id="TIGR04056">
    <property type="entry name" value="OMP_RagA_SusC"/>
    <property type="match status" value="1"/>
</dbReference>
<dbReference type="InterPro" id="IPR023996">
    <property type="entry name" value="TonB-dep_OMP_SusC/RagA"/>
</dbReference>
<keyword evidence="1" id="KW-0472">Membrane</keyword>
<dbReference type="InterPro" id="IPR008969">
    <property type="entry name" value="CarboxyPept-like_regulatory"/>
</dbReference>
<comment type="caution">
    <text evidence="2">The sequence shown here is derived from an EMBL/GenBank/DDBJ whole genome shotgun (WGS) entry which is preliminary data.</text>
</comment>
<dbReference type="Gene3D" id="2.60.40.1120">
    <property type="entry name" value="Carboxypeptidase-like, regulatory domain"/>
    <property type="match status" value="1"/>
</dbReference>
<dbReference type="SUPFAM" id="SSF56935">
    <property type="entry name" value="Porins"/>
    <property type="match status" value="1"/>
</dbReference>
<dbReference type="InterPro" id="IPR037066">
    <property type="entry name" value="Plug_dom_sf"/>
</dbReference>
<name>A0ABQ1YS87_9BACT</name>
<protein>
    <submittedName>
        <fullName evidence="2">SusC/RagA family TonB-linked outer membrane protein</fullName>
    </submittedName>
</protein>
<dbReference type="Gene3D" id="2.170.130.10">
    <property type="entry name" value="TonB-dependent receptor, plug domain"/>
    <property type="match status" value="1"/>
</dbReference>
<dbReference type="EMBL" id="BMIA01000002">
    <property type="protein sequence ID" value="GGH34653.1"/>
    <property type="molecule type" value="Genomic_DNA"/>
</dbReference>
<gene>
    <name evidence="2" type="ORF">GCM10007423_25690</name>
</gene>
<reference evidence="3" key="1">
    <citation type="journal article" date="2019" name="Int. J. Syst. Evol. Microbiol.">
        <title>The Global Catalogue of Microorganisms (GCM) 10K type strain sequencing project: providing services to taxonomists for standard genome sequencing and annotation.</title>
        <authorList>
            <consortium name="The Broad Institute Genomics Platform"/>
            <consortium name="The Broad Institute Genome Sequencing Center for Infectious Disease"/>
            <person name="Wu L."/>
            <person name="Ma J."/>
        </authorList>
    </citation>
    <scope>NUCLEOTIDE SEQUENCE [LARGE SCALE GENOMIC DNA]</scope>
    <source>
        <strain evidence="3">CGMCC 1.15288</strain>
    </source>
</reference>
<keyword evidence="1" id="KW-1133">Transmembrane helix</keyword>
<evidence type="ECO:0000313" key="3">
    <source>
        <dbReference type="Proteomes" id="UP000600214"/>
    </source>
</evidence>
<feature type="transmembrane region" description="Helical" evidence="1">
    <location>
        <begin position="12"/>
        <end position="32"/>
    </location>
</feature>